<dbReference type="InterPro" id="IPR036922">
    <property type="entry name" value="Rieske_2Fe-2S_sf"/>
</dbReference>
<evidence type="ECO:0000256" key="1">
    <source>
        <dbReference type="ARBA" id="ARBA00002494"/>
    </source>
</evidence>
<dbReference type="InterPro" id="IPR005805">
    <property type="entry name" value="Rieske_Fe-S_prot_C"/>
</dbReference>
<proteinExistence type="predicted"/>
<dbReference type="GO" id="GO:0016020">
    <property type="term" value="C:membrane"/>
    <property type="evidence" value="ECO:0007669"/>
    <property type="project" value="InterPro"/>
</dbReference>
<keyword evidence="6" id="KW-0411">Iron-sulfur</keyword>
<keyword evidence="7" id="KW-1015">Disulfide bond</keyword>
<dbReference type="Gene3D" id="2.102.10.10">
    <property type="entry name" value="Rieske [2Fe-2S] iron-sulphur domain"/>
    <property type="match status" value="1"/>
</dbReference>
<comment type="cofactor">
    <cofactor evidence="9">
        <name>[2Fe-2S] cluster</name>
        <dbReference type="ChEBI" id="CHEBI:190135"/>
    </cofactor>
</comment>
<dbReference type="InterPro" id="IPR017941">
    <property type="entry name" value="Rieske_2Fe-2S"/>
</dbReference>
<keyword evidence="13" id="KW-1185">Reference proteome</keyword>
<name>A0A918EYK2_9ACTN</name>
<evidence type="ECO:0000256" key="6">
    <source>
        <dbReference type="ARBA" id="ARBA00023014"/>
    </source>
</evidence>
<dbReference type="Pfam" id="PF00355">
    <property type="entry name" value="Rieske"/>
    <property type="match status" value="1"/>
</dbReference>
<dbReference type="PRINTS" id="PR00162">
    <property type="entry name" value="RIESKE"/>
</dbReference>
<comment type="function">
    <text evidence="1">Iron-sulfur subunit of the cytochrome bc1 complex, an essential component of the respiratory electron transport chain required for ATP synthesis. The bc1 complex catalyzes the oxidation of menaquinol and the reduction of cytochrome c in the respiratory chain. The bc1 complex operates through a Q-cycle mechanism that couples electron transfer to generation of the proton gradient that drives ATP synthesis.</text>
</comment>
<dbReference type="GO" id="GO:0051537">
    <property type="term" value="F:2 iron, 2 sulfur cluster binding"/>
    <property type="evidence" value="ECO:0007669"/>
    <property type="project" value="UniProtKB-KW"/>
</dbReference>
<dbReference type="Proteomes" id="UP000656732">
    <property type="component" value="Unassembled WGS sequence"/>
</dbReference>
<dbReference type="GO" id="GO:0016705">
    <property type="term" value="F:oxidoreductase activity, acting on paired donors, with incorporation or reduction of molecular oxygen"/>
    <property type="evidence" value="ECO:0007669"/>
    <property type="project" value="UniProtKB-ARBA"/>
</dbReference>
<comment type="caution">
    <text evidence="12">The sequence shown here is derived from an EMBL/GenBank/DDBJ whole genome shotgun (WGS) entry which is preliminary data.</text>
</comment>
<dbReference type="CDD" id="cd03467">
    <property type="entry name" value="Rieske"/>
    <property type="match status" value="1"/>
</dbReference>
<dbReference type="AlphaFoldDB" id="A0A918EYK2"/>
<organism evidence="12 13">
    <name type="scientific">Streptomyces pilosus</name>
    <dbReference type="NCBI Taxonomy" id="28893"/>
    <lineage>
        <taxon>Bacteria</taxon>
        <taxon>Bacillati</taxon>
        <taxon>Actinomycetota</taxon>
        <taxon>Actinomycetes</taxon>
        <taxon>Kitasatosporales</taxon>
        <taxon>Streptomycetaceae</taxon>
        <taxon>Streptomyces</taxon>
    </lineage>
</organism>
<dbReference type="InterPro" id="IPR014349">
    <property type="entry name" value="Rieske_Fe-S_prot"/>
</dbReference>
<gene>
    <name evidence="12" type="ORF">GCM10010280_37510</name>
</gene>
<protein>
    <recommendedName>
        <fullName evidence="2">Cytochrome bc1 complex Rieske iron-sulfur subunit</fullName>
    </recommendedName>
    <alternativeName>
        <fullName evidence="8">Cytochrome bc1 reductase complex subunit QcrA</fullName>
    </alternativeName>
</protein>
<accession>A0A918EYK2</accession>
<feature type="compositionally biased region" description="Low complexity" evidence="10">
    <location>
        <begin position="105"/>
        <end position="128"/>
    </location>
</feature>
<evidence type="ECO:0000256" key="5">
    <source>
        <dbReference type="ARBA" id="ARBA00023004"/>
    </source>
</evidence>
<keyword evidence="4" id="KW-0479">Metal-binding</keyword>
<dbReference type="EMBL" id="BMTU01000006">
    <property type="protein sequence ID" value="GGQ86942.1"/>
    <property type="molecule type" value="Genomic_DNA"/>
</dbReference>
<keyword evidence="3" id="KW-0001">2Fe-2S</keyword>
<dbReference type="GO" id="GO:0004497">
    <property type="term" value="F:monooxygenase activity"/>
    <property type="evidence" value="ECO:0007669"/>
    <property type="project" value="UniProtKB-ARBA"/>
</dbReference>
<dbReference type="GO" id="GO:0046872">
    <property type="term" value="F:metal ion binding"/>
    <property type="evidence" value="ECO:0007669"/>
    <property type="project" value="UniProtKB-KW"/>
</dbReference>
<sequence length="233" mass="22739">MTSLSIAPGYWRVTARRPGAGREAGPPDRETTAVFYARPTGGRPGSRHCLNSVSPLTVPLPGSTVRPGRDTGMTASLHSASGPARRTVVAAAGAAGLAVALTACGGSDDEPSGSSAASGSPGGTPDEGAGAGGDDAAGGAPLASTADIPEGGGKVFADRKVVVTQPSAGEFKAFSATCTHQGCAVKSVADGVINCPCHNSDFSITDGSVRGGPATKPLPAVEITVSGDSISLA</sequence>
<evidence type="ECO:0000256" key="9">
    <source>
        <dbReference type="ARBA" id="ARBA00034078"/>
    </source>
</evidence>
<feature type="region of interest" description="Disordered" evidence="10">
    <location>
        <begin position="105"/>
        <end position="151"/>
    </location>
</feature>
<feature type="region of interest" description="Disordered" evidence="10">
    <location>
        <begin position="60"/>
        <end position="79"/>
    </location>
</feature>
<reference evidence="12" key="1">
    <citation type="journal article" date="2014" name="Int. J. Syst. Evol. Microbiol.">
        <title>Complete genome sequence of Corynebacterium casei LMG S-19264T (=DSM 44701T), isolated from a smear-ripened cheese.</title>
        <authorList>
            <consortium name="US DOE Joint Genome Institute (JGI-PGF)"/>
            <person name="Walter F."/>
            <person name="Albersmeier A."/>
            <person name="Kalinowski J."/>
            <person name="Ruckert C."/>
        </authorList>
    </citation>
    <scope>NUCLEOTIDE SEQUENCE</scope>
    <source>
        <strain evidence="12">JCM 4403</strain>
    </source>
</reference>
<dbReference type="PROSITE" id="PS51296">
    <property type="entry name" value="RIESKE"/>
    <property type="match status" value="1"/>
</dbReference>
<evidence type="ECO:0000256" key="4">
    <source>
        <dbReference type="ARBA" id="ARBA00022723"/>
    </source>
</evidence>
<evidence type="ECO:0000313" key="12">
    <source>
        <dbReference type="EMBL" id="GGQ86942.1"/>
    </source>
</evidence>
<feature type="domain" description="Rieske" evidence="11">
    <location>
        <begin position="140"/>
        <end position="232"/>
    </location>
</feature>
<evidence type="ECO:0000256" key="3">
    <source>
        <dbReference type="ARBA" id="ARBA00022714"/>
    </source>
</evidence>
<evidence type="ECO:0000256" key="8">
    <source>
        <dbReference type="ARBA" id="ARBA00029586"/>
    </source>
</evidence>
<evidence type="ECO:0000256" key="2">
    <source>
        <dbReference type="ARBA" id="ARBA00015816"/>
    </source>
</evidence>
<dbReference type="PANTHER" id="PTHR10134">
    <property type="entry name" value="CYTOCHROME B-C1 COMPLEX SUBUNIT RIESKE, MITOCHONDRIAL"/>
    <property type="match status" value="1"/>
</dbReference>
<keyword evidence="5" id="KW-0408">Iron</keyword>
<dbReference type="SUPFAM" id="SSF50022">
    <property type="entry name" value="ISP domain"/>
    <property type="match status" value="1"/>
</dbReference>
<reference evidence="12" key="2">
    <citation type="submission" date="2020-09" db="EMBL/GenBank/DDBJ databases">
        <authorList>
            <person name="Sun Q."/>
            <person name="Ohkuma M."/>
        </authorList>
    </citation>
    <scope>NUCLEOTIDE SEQUENCE</scope>
    <source>
        <strain evidence="12">JCM 4403</strain>
    </source>
</reference>
<evidence type="ECO:0000259" key="11">
    <source>
        <dbReference type="PROSITE" id="PS51296"/>
    </source>
</evidence>
<dbReference type="FunFam" id="2.102.10.10:FF:000016">
    <property type="entry name" value="Nitrite reductase/ring-hydroxylating ferredoxin subunit"/>
    <property type="match status" value="1"/>
</dbReference>
<evidence type="ECO:0000256" key="7">
    <source>
        <dbReference type="ARBA" id="ARBA00023157"/>
    </source>
</evidence>
<evidence type="ECO:0000256" key="10">
    <source>
        <dbReference type="SAM" id="MobiDB-lite"/>
    </source>
</evidence>
<evidence type="ECO:0000313" key="13">
    <source>
        <dbReference type="Proteomes" id="UP000656732"/>
    </source>
</evidence>